<feature type="transmembrane region" description="Helical" evidence="6">
    <location>
        <begin position="460"/>
        <end position="485"/>
    </location>
</feature>
<dbReference type="InterPro" id="IPR003441">
    <property type="entry name" value="NAC-dom"/>
</dbReference>
<name>A0A9Q0GR42_9MAGN</name>
<evidence type="ECO:0000256" key="2">
    <source>
        <dbReference type="ARBA" id="ARBA00023015"/>
    </source>
</evidence>
<dbReference type="PANTHER" id="PTHR31744:SF210">
    <property type="entry name" value="NAC DOMAIN-CONTAINING PROTEIN 86-LIKE"/>
    <property type="match status" value="1"/>
</dbReference>
<dbReference type="GO" id="GO:0005634">
    <property type="term" value="C:nucleus"/>
    <property type="evidence" value="ECO:0007669"/>
    <property type="project" value="UniProtKB-SubCell"/>
</dbReference>
<keyword evidence="6" id="KW-0812">Transmembrane</keyword>
<keyword evidence="9" id="KW-1185">Reference proteome</keyword>
<feature type="domain" description="NAC" evidence="7">
    <location>
        <begin position="6"/>
        <end position="156"/>
    </location>
</feature>
<dbReference type="OrthoDB" id="1882472at2759"/>
<evidence type="ECO:0000256" key="5">
    <source>
        <dbReference type="ARBA" id="ARBA00023242"/>
    </source>
</evidence>
<evidence type="ECO:0000256" key="3">
    <source>
        <dbReference type="ARBA" id="ARBA00023125"/>
    </source>
</evidence>
<dbReference type="EMBL" id="JAMYWD010000012">
    <property type="protein sequence ID" value="KAJ4952049.1"/>
    <property type="molecule type" value="Genomic_DNA"/>
</dbReference>
<dbReference type="Gene3D" id="2.170.150.80">
    <property type="entry name" value="NAC domain"/>
    <property type="match status" value="1"/>
</dbReference>
<proteinExistence type="predicted"/>
<protein>
    <recommendedName>
        <fullName evidence="7">NAC domain-containing protein</fullName>
    </recommendedName>
</protein>
<keyword evidence="6" id="KW-0472">Membrane</keyword>
<dbReference type="PANTHER" id="PTHR31744">
    <property type="entry name" value="PROTEIN CUP-SHAPED COTYLEDON 2-RELATED"/>
    <property type="match status" value="1"/>
</dbReference>
<comment type="caution">
    <text evidence="8">The sequence shown here is derived from an EMBL/GenBank/DDBJ whole genome shotgun (WGS) entry which is preliminary data.</text>
</comment>
<sequence>MERMFRQPGFRFHPTDVELVQYYLKRKLMGKRFDFEAIGVLDLYKFDPWVLPAKSCQQSRDREWYFFCPRARKYSNGSRANRATEHGFWKSTGKDRPICYDSKTVGMKRTLVFHEGRAPRGQLTNWVMYEYRLEDKDLVAAGVIQDAYVLCKIFEKSGRGPKNGEQYGAPYREEDWEDEVMSNSVALFPTADPGSLSIAQAEEHFPLSKDNDIVSLLDMFEKDDDTMVSNGNENLDNSNVDESTHLDCSGIYNGLEDLGSASYLKTTELHFPGSLETEYALDQKLLEDDTSFLELIDLDYPLDYPLFNEGSQVEDQLPPYPQDKGSEGDISHGNEAAKCNVADCSSGKAEERGTLHVRHAPARGEWQSALNSLLESIPTRPASATEYPSPTNGGKKGGCILSPYGGSSIHVEAEVTVIEYGCTDDALLDKLGEFPCMCCGYNVSRKEPGMVAATSGSGGFLFIFFFGVALALIWGCLVFAVAMFCKFTWNLLLY</sequence>
<dbReference type="FunFam" id="2.170.150.80:FF:000002">
    <property type="entry name" value="Nac domain-containing protein 86"/>
    <property type="match status" value="1"/>
</dbReference>
<comment type="subcellular location">
    <subcellularLocation>
        <location evidence="1">Nucleus</location>
    </subcellularLocation>
</comment>
<dbReference type="SUPFAM" id="SSF101941">
    <property type="entry name" value="NAC domain"/>
    <property type="match status" value="1"/>
</dbReference>
<evidence type="ECO:0000256" key="4">
    <source>
        <dbReference type="ARBA" id="ARBA00023163"/>
    </source>
</evidence>
<dbReference type="AlphaFoldDB" id="A0A9Q0GR42"/>
<dbReference type="InterPro" id="IPR036093">
    <property type="entry name" value="NAC_dom_sf"/>
</dbReference>
<keyword evidence="3" id="KW-0238">DNA-binding</keyword>
<keyword evidence="5" id="KW-0539">Nucleus</keyword>
<organism evidence="8 9">
    <name type="scientific">Protea cynaroides</name>
    <dbReference type="NCBI Taxonomy" id="273540"/>
    <lineage>
        <taxon>Eukaryota</taxon>
        <taxon>Viridiplantae</taxon>
        <taxon>Streptophyta</taxon>
        <taxon>Embryophyta</taxon>
        <taxon>Tracheophyta</taxon>
        <taxon>Spermatophyta</taxon>
        <taxon>Magnoliopsida</taxon>
        <taxon>Proteales</taxon>
        <taxon>Proteaceae</taxon>
        <taxon>Protea</taxon>
    </lineage>
</organism>
<reference evidence="8" key="1">
    <citation type="journal article" date="2023" name="Plant J.">
        <title>The genome of the king protea, Protea cynaroides.</title>
        <authorList>
            <person name="Chang J."/>
            <person name="Duong T.A."/>
            <person name="Schoeman C."/>
            <person name="Ma X."/>
            <person name="Roodt D."/>
            <person name="Barker N."/>
            <person name="Li Z."/>
            <person name="Van de Peer Y."/>
            <person name="Mizrachi E."/>
        </authorList>
    </citation>
    <scope>NUCLEOTIDE SEQUENCE</scope>
    <source>
        <tissue evidence="8">Young leaves</tissue>
    </source>
</reference>
<gene>
    <name evidence="8" type="ORF">NE237_028881</name>
</gene>
<evidence type="ECO:0000313" key="9">
    <source>
        <dbReference type="Proteomes" id="UP001141806"/>
    </source>
</evidence>
<evidence type="ECO:0000313" key="8">
    <source>
        <dbReference type="EMBL" id="KAJ4952049.1"/>
    </source>
</evidence>
<keyword evidence="6" id="KW-1133">Transmembrane helix</keyword>
<keyword evidence="2" id="KW-0805">Transcription regulation</keyword>
<keyword evidence="4" id="KW-0804">Transcription</keyword>
<evidence type="ECO:0000256" key="6">
    <source>
        <dbReference type="SAM" id="Phobius"/>
    </source>
</evidence>
<dbReference type="Proteomes" id="UP001141806">
    <property type="component" value="Unassembled WGS sequence"/>
</dbReference>
<evidence type="ECO:0000256" key="1">
    <source>
        <dbReference type="ARBA" id="ARBA00004123"/>
    </source>
</evidence>
<dbReference type="GO" id="GO:0006355">
    <property type="term" value="P:regulation of DNA-templated transcription"/>
    <property type="evidence" value="ECO:0007669"/>
    <property type="project" value="InterPro"/>
</dbReference>
<accession>A0A9Q0GR42</accession>
<dbReference type="PROSITE" id="PS51005">
    <property type="entry name" value="NAC"/>
    <property type="match status" value="1"/>
</dbReference>
<dbReference type="Pfam" id="PF02365">
    <property type="entry name" value="NAM"/>
    <property type="match status" value="1"/>
</dbReference>
<dbReference type="GO" id="GO:0003677">
    <property type="term" value="F:DNA binding"/>
    <property type="evidence" value="ECO:0007669"/>
    <property type="project" value="UniProtKB-KW"/>
</dbReference>
<evidence type="ECO:0000259" key="7">
    <source>
        <dbReference type="PROSITE" id="PS51005"/>
    </source>
</evidence>